<dbReference type="InterPro" id="IPR011047">
    <property type="entry name" value="Quinoprotein_ADH-like_sf"/>
</dbReference>
<dbReference type="InterPro" id="IPR020472">
    <property type="entry name" value="WD40_PAC1"/>
</dbReference>
<sequence>MKNNSIIDNSVINLSKMESNHIKLIIRDDNITISLFCDKNKLKRIKYFNTMFNYGENSCNEIIISVTNALITHKIINKYLTNDKIKNDHWIDLIEKLKEQIFIMLDLEPKITLDKLITQDIPESNYLDLLKEAEFIPYTKRLGKLLLRNLPYNFDLNLLPEFFVKKFIELANNGYNIISIDNSGKIQKCSSLDLAIINKYSNICTQNFITLAYFNGNKLALIYNFFSHKKIEFWDLNNCKITNTYFDEQYYGIDFCPVNNKCVVTTLDKKYIMSPYEREGLIELEHDELEKSCVFISRINYIPIKYFPDGLSVISVTKNSNISVWSTSDQILKYRIDTNHFISDLVCSPNNNIFASCGKDIILWDRKYGNQINVLLGHSESVICIKFSSNGKYLVSGSYDKTIKLWDVESGHLLKTFIGHQEEITRVYFSPNNKDIISVGSDNTIKIWNIKTGKMTGEIFLLSERTILDISFDCEPNKNILDKFKNYL</sequence>
<dbReference type="EMBL" id="MN175499">
    <property type="protein sequence ID" value="QID05766.1"/>
    <property type="molecule type" value="Genomic_DNA"/>
</dbReference>
<dbReference type="PROSITE" id="PS50082">
    <property type="entry name" value="WD_REPEATS_2"/>
    <property type="match status" value="2"/>
</dbReference>
<dbReference type="InterPro" id="IPR019775">
    <property type="entry name" value="WD40_repeat_CS"/>
</dbReference>
<dbReference type="InterPro" id="IPR001680">
    <property type="entry name" value="WD40_rpt"/>
</dbReference>
<keyword evidence="3" id="KW-0677">Repeat</keyword>
<reference evidence="4" key="1">
    <citation type="submission" date="2019-07" db="EMBL/GenBank/DDBJ databases">
        <title>The discovery of a new lineage B mimivirus raises questions about particles surface fibrils.</title>
        <authorList>
            <person name="Silva L.K.S."/>
            <person name="Rodrigues R.A.L."/>
            <person name="Andrade A.C.S.P."/>
            <person name="Hikida H."/>
            <person name="Andreani J."/>
            <person name="Levasseur A."/>
            <person name="La Scola B."/>
            <person name="Abrahao J.S."/>
        </authorList>
    </citation>
    <scope>NUCLEOTIDE SEQUENCE</scope>
    <source>
        <strain evidence="4">B60</strain>
    </source>
</reference>
<accession>A0A6G6ABJ8</accession>
<organism evidence="4">
    <name type="scientific">Borely moumouvirus</name>
    <dbReference type="NCBI Taxonomy" id="2712067"/>
    <lineage>
        <taxon>Viruses</taxon>
        <taxon>Varidnaviria</taxon>
        <taxon>Bamfordvirae</taxon>
        <taxon>Nucleocytoviricota</taxon>
        <taxon>Megaviricetes</taxon>
        <taxon>Imitervirales</taxon>
        <taxon>Mimiviridae</taxon>
        <taxon>Megamimivirinae</taxon>
        <taxon>Moumouvirus</taxon>
    </lineage>
</organism>
<dbReference type="CDD" id="cd00200">
    <property type="entry name" value="WD40"/>
    <property type="match status" value="1"/>
</dbReference>
<dbReference type="InterPro" id="IPR015943">
    <property type="entry name" value="WD40/YVTN_repeat-like_dom_sf"/>
</dbReference>
<proteinExistence type="inferred from homology"/>
<evidence type="ECO:0000256" key="2">
    <source>
        <dbReference type="ARBA" id="ARBA00022574"/>
    </source>
</evidence>
<dbReference type="Gene3D" id="2.130.10.10">
    <property type="entry name" value="YVTN repeat-like/Quinoprotein amine dehydrogenase"/>
    <property type="match status" value="2"/>
</dbReference>
<name>A0A6G6ABJ8_9VIRU</name>
<evidence type="ECO:0000256" key="1">
    <source>
        <dbReference type="ARBA" id="ARBA00006497"/>
    </source>
</evidence>
<dbReference type="PROSITE" id="PS00678">
    <property type="entry name" value="WD_REPEATS_1"/>
    <property type="match status" value="2"/>
</dbReference>
<dbReference type="SMART" id="SM00320">
    <property type="entry name" value="WD40"/>
    <property type="match status" value="3"/>
</dbReference>
<protein>
    <submittedName>
        <fullName evidence="4">WD40 domain-containing protein</fullName>
    </submittedName>
</protein>
<dbReference type="PANTHER" id="PTHR19848">
    <property type="entry name" value="WD40 REPEAT PROTEIN"/>
    <property type="match status" value="1"/>
</dbReference>
<dbReference type="PROSITE" id="PS50294">
    <property type="entry name" value="WD_REPEATS_REGION"/>
    <property type="match status" value="2"/>
</dbReference>
<evidence type="ECO:0000313" key="4">
    <source>
        <dbReference type="EMBL" id="QID05766.1"/>
    </source>
</evidence>
<dbReference type="Pfam" id="PF00400">
    <property type="entry name" value="WD40"/>
    <property type="match status" value="2"/>
</dbReference>
<comment type="similarity">
    <text evidence="1">Belongs to the mimivirus BTB/WD family.</text>
</comment>
<dbReference type="PANTHER" id="PTHR19848:SF8">
    <property type="entry name" value="F-BOX AND WD REPEAT DOMAIN CONTAINING 7"/>
    <property type="match status" value="1"/>
</dbReference>
<evidence type="ECO:0000256" key="3">
    <source>
        <dbReference type="ARBA" id="ARBA00022737"/>
    </source>
</evidence>
<keyword evidence="2" id="KW-0853">WD repeat</keyword>
<dbReference type="SUPFAM" id="SSF50998">
    <property type="entry name" value="Quinoprotein alcohol dehydrogenase-like"/>
    <property type="match status" value="1"/>
</dbReference>
<dbReference type="PRINTS" id="PR00320">
    <property type="entry name" value="GPROTEINBRPT"/>
</dbReference>